<accession>A0ACC5QYM6</accession>
<comment type="caution">
    <text evidence="1">The sequence shown here is derived from an EMBL/GenBank/DDBJ whole genome shotgun (WGS) entry which is preliminary data.</text>
</comment>
<organism evidence="1 2">
    <name type="scientific">Taklimakanibacter albus</name>
    <dbReference type="NCBI Taxonomy" id="2800327"/>
    <lineage>
        <taxon>Bacteria</taxon>
        <taxon>Pseudomonadati</taxon>
        <taxon>Pseudomonadota</taxon>
        <taxon>Alphaproteobacteria</taxon>
        <taxon>Hyphomicrobiales</taxon>
        <taxon>Aestuariivirgaceae</taxon>
        <taxon>Taklimakanibacter</taxon>
    </lineage>
</organism>
<evidence type="ECO:0000313" key="1">
    <source>
        <dbReference type="EMBL" id="MBK1865473.1"/>
    </source>
</evidence>
<proteinExistence type="predicted"/>
<dbReference type="EMBL" id="JAENHL010000004">
    <property type="protein sequence ID" value="MBK1865473.1"/>
    <property type="molecule type" value="Genomic_DNA"/>
</dbReference>
<dbReference type="Proteomes" id="UP000616151">
    <property type="component" value="Unassembled WGS sequence"/>
</dbReference>
<evidence type="ECO:0000313" key="2">
    <source>
        <dbReference type="Proteomes" id="UP000616151"/>
    </source>
</evidence>
<gene>
    <name evidence="1" type="ORF">JHL16_03855</name>
</gene>
<sequence length="170" mass="18494">MKYPAIAAGLLGFGLFTAPLPSMAAGQFECGGPESAVVAEVVKPLIEKAKLCKGLKQKVDAGLFKVKIKIDQTREVRVEKLDYCTSETSRKLEATVYVACETDEDEEVQISVDESFDVTVEIANKNCAVTDFKVEPRGDIGKLIAKNSDFEDKVRKAVERQIAKACDSAS</sequence>
<name>A0ACC5QYM6_9HYPH</name>
<reference evidence="1" key="1">
    <citation type="submission" date="2021-01" db="EMBL/GenBank/DDBJ databases">
        <authorList>
            <person name="Sun Q."/>
        </authorList>
    </citation>
    <scope>NUCLEOTIDE SEQUENCE</scope>
    <source>
        <strain evidence="1">YIM B02566</strain>
    </source>
</reference>
<keyword evidence="2" id="KW-1185">Reference proteome</keyword>
<protein>
    <submittedName>
        <fullName evidence="1">Uncharacterized protein</fullName>
    </submittedName>
</protein>